<comment type="caution">
    <text evidence="1">The sequence shown here is derived from an EMBL/GenBank/DDBJ whole genome shotgun (WGS) entry which is preliminary data.</text>
</comment>
<dbReference type="AlphaFoldDB" id="A0A1X1YD79"/>
<gene>
    <name evidence="1" type="ORF">AWC14_22210</name>
</gene>
<dbReference type="EMBL" id="LQPE01000027">
    <property type="protein sequence ID" value="ORW09029.1"/>
    <property type="molecule type" value="Genomic_DNA"/>
</dbReference>
<name>A0A1X1YD79_9MYCO</name>
<evidence type="ECO:0000313" key="1">
    <source>
        <dbReference type="EMBL" id="ORW09029.1"/>
    </source>
</evidence>
<keyword evidence="2" id="KW-1185">Reference proteome</keyword>
<proteinExistence type="predicted"/>
<organism evidence="1 2">
    <name type="scientific">Mycobacterium kyorinense</name>
    <dbReference type="NCBI Taxonomy" id="487514"/>
    <lineage>
        <taxon>Bacteria</taxon>
        <taxon>Bacillati</taxon>
        <taxon>Actinomycetota</taxon>
        <taxon>Actinomycetes</taxon>
        <taxon>Mycobacteriales</taxon>
        <taxon>Mycobacteriaceae</taxon>
        <taxon>Mycobacterium</taxon>
    </lineage>
</organism>
<reference evidence="1 2" key="1">
    <citation type="submission" date="2016-01" db="EMBL/GenBank/DDBJ databases">
        <title>The new phylogeny of the genus Mycobacterium.</title>
        <authorList>
            <person name="Tarcisio F."/>
            <person name="Conor M."/>
            <person name="Antonella G."/>
            <person name="Elisabetta G."/>
            <person name="Giulia F.S."/>
            <person name="Sara T."/>
            <person name="Anna F."/>
            <person name="Clotilde B."/>
            <person name="Roberto B."/>
            <person name="Veronica D.S."/>
            <person name="Fabio R."/>
            <person name="Monica P."/>
            <person name="Olivier J."/>
            <person name="Enrico T."/>
            <person name="Nicola S."/>
        </authorList>
    </citation>
    <scope>NUCLEOTIDE SEQUENCE [LARGE SCALE GENOMIC DNA]</scope>
    <source>
        <strain evidence="1 2">DSM 45166</strain>
    </source>
</reference>
<dbReference type="Proteomes" id="UP000193487">
    <property type="component" value="Unassembled WGS sequence"/>
</dbReference>
<evidence type="ECO:0000313" key="2">
    <source>
        <dbReference type="Proteomes" id="UP000193487"/>
    </source>
</evidence>
<protein>
    <submittedName>
        <fullName evidence="1">Uncharacterized protein</fullName>
    </submittedName>
</protein>
<sequence>MLRMPGVSVSTECGDCQVSFISDDQSFHLRQDDNWWIVDEVDDRNKRYNATATLSTFQLAEKYLIWRWASFTRNALRLEAFGPQLYKQGYSSDVSLAPAESEWRVELQSSAGNAILPQSDATIFSHLILKSVDEIEEMVMNGVGR</sequence>
<accession>A0A1X1YD79</accession>